<evidence type="ECO:0000256" key="10">
    <source>
        <dbReference type="ARBA" id="ARBA00022857"/>
    </source>
</evidence>
<keyword evidence="12" id="KW-0520">NAD</keyword>
<evidence type="ECO:0000256" key="18">
    <source>
        <dbReference type="ARBA" id="ARBA00055789"/>
    </source>
</evidence>
<dbReference type="VGNC" id="VGNC:97818">
    <property type="gene designation" value="RETSAT"/>
</dbReference>
<evidence type="ECO:0000256" key="21">
    <source>
        <dbReference type="SAM" id="SignalP"/>
    </source>
</evidence>
<dbReference type="InterPro" id="IPR036188">
    <property type="entry name" value="FAD/NAD-bd_sf"/>
</dbReference>
<dbReference type="FunFam" id="3.50.50.60:FF:000178">
    <property type="entry name" value="All-trans-retinol 13,14-reductase"/>
    <property type="match status" value="1"/>
</dbReference>
<keyword evidence="6" id="KW-0285">Flavoprotein</keyword>
<dbReference type="SMR" id="A0A5F7ZAE7"/>
<dbReference type="GO" id="GO:0005640">
    <property type="term" value="C:nuclear outer membrane"/>
    <property type="evidence" value="ECO:0007669"/>
    <property type="project" value="Ensembl"/>
</dbReference>
<evidence type="ECO:0000256" key="7">
    <source>
        <dbReference type="ARBA" id="ARBA00022729"/>
    </source>
</evidence>
<dbReference type="PANTHER" id="PTHR46091:SF1">
    <property type="entry name" value="ALL-TRANS-RETINOL 13,14-REDUCTASE"/>
    <property type="match status" value="1"/>
</dbReference>
<evidence type="ECO:0000256" key="14">
    <source>
        <dbReference type="ARBA" id="ARBA00023136"/>
    </source>
</evidence>
<comment type="cofactor">
    <cofactor evidence="3">
        <name>FAD</name>
        <dbReference type="ChEBI" id="CHEBI:57692"/>
    </cofactor>
</comment>
<comment type="similarity">
    <text evidence="5">Belongs to the carotenoid/retinoid oxidoreductase family. CrtISO subfamily.</text>
</comment>
<keyword evidence="8" id="KW-0256">Endoplasmic reticulum</keyword>
<feature type="chain" id="PRO_5023844589" description="All-trans-retinol 13,14-reductase" evidence="21">
    <location>
        <begin position="19"/>
        <end position="623"/>
    </location>
</feature>
<evidence type="ECO:0000256" key="11">
    <source>
        <dbReference type="ARBA" id="ARBA00023002"/>
    </source>
</evidence>
<dbReference type="ExpressionAtlas" id="A0A5F7ZAE7">
    <property type="expression patterns" value="baseline and differential"/>
</dbReference>
<evidence type="ECO:0000256" key="17">
    <source>
        <dbReference type="ARBA" id="ARBA00048815"/>
    </source>
</evidence>
<comment type="subcellular location">
    <subcellularLocation>
        <location evidence="4">Endoplasmic reticulum membrane</location>
        <topology evidence="4">Peripheral membrane protein</topology>
    </subcellularLocation>
</comment>
<protein>
    <recommendedName>
        <fullName evidence="16">All-trans-retinol 13,14-reductase</fullName>
        <ecNumber evidence="15">1.3.99.23</ecNumber>
    </recommendedName>
    <alternativeName>
        <fullName evidence="20">All-trans-13,14-dihydroretinol saturase</fullName>
    </alternativeName>
    <alternativeName>
        <fullName evidence="19">PPAR-alpha-regulated and starvation-induced gene protein</fullName>
    </alternativeName>
</protein>
<sequence>MWLPLVLFLTVLLLAVVCKVYLGLFSGKSPNPFSEDVKRPPAPLVTDKEARKKVLKQAFSASRVPEKLDVVVIGSGFGGLAAAAILAKAGKRVLVLEQHTKAGGACHTFGENGLEFDTGIHYIGRMEEGSIGRFILDQITEGQLDWVPMSSPFDIMVLEGPNGRKEYPMYSGEKAYIQGLKEKFPQEEAIIDKYIKLVKVVSNGVVHAILLKFLPLPVIQLLDRCGLLTRFSPFLHASTQSLAEVLQQLGASSELQAVLSYIFPTYGVTPRHSAFSMHALLVNHYLKGAFYPRGGSSEIAFHTIPVIQRAGGAVLTRATVQSVLLDSAGKACGVSVKKGHELVNIYCPVVVSNAGLFNTYEHLLPGNARCLPGRPLGRGDQEPSRGVKQQLGMVRPGLGMMSVFICLRGTKEDLHLPSTNYYVYHDTDMDQAMERYVSMPREKAAEHIPLMFIAFPSAKDPTWEDRFPGRSSMIMLIPSAYEWFEEWQAELKGKRGSDYETFKNSFVEASMSVVMKLFPQLEGKVESVTAGSPLTNQFYLAAPRGACYGADHDLGRLHPRVMASLRAQSPIPNLYLTGQDIFTCGLVGALQGALLCSSAILKRNLYSDLKDLGSRIQAQKKKN</sequence>
<comment type="cofactor">
    <cofactor evidence="2">
        <name>NADP(+)</name>
        <dbReference type="ChEBI" id="CHEBI:58349"/>
    </cofactor>
</comment>
<evidence type="ECO:0000256" key="9">
    <source>
        <dbReference type="ARBA" id="ARBA00022827"/>
    </source>
</evidence>
<evidence type="ECO:0000256" key="16">
    <source>
        <dbReference type="ARBA" id="ARBA00041141"/>
    </source>
</evidence>
<keyword evidence="13" id="KW-0443">Lipid metabolism</keyword>
<reference evidence="22" key="3">
    <citation type="submission" date="2025-08" db="UniProtKB">
        <authorList>
            <consortium name="Ensembl"/>
        </authorList>
    </citation>
    <scope>IDENTIFICATION</scope>
    <source>
        <strain evidence="22">17573</strain>
    </source>
</reference>
<name>A0A5F7ZAE7_MACMU</name>
<dbReference type="Pfam" id="PF13450">
    <property type="entry name" value="NAD_binding_8"/>
    <property type="match status" value="1"/>
</dbReference>
<dbReference type="InParanoid" id="A0A5F7ZAE7"/>
<dbReference type="PANTHER" id="PTHR46091">
    <property type="entry name" value="BLR7054 PROTEIN"/>
    <property type="match status" value="1"/>
</dbReference>
<dbReference type="GeneTree" id="ENSGT00390000017613"/>
<accession>A0A5F7ZAE7</accession>
<dbReference type="GO" id="GO:0051786">
    <property type="term" value="F:all-trans-retinol 13,14-reductase activity"/>
    <property type="evidence" value="ECO:0007669"/>
    <property type="project" value="UniProtKB-EC"/>
</dbReference>
<comment type="cofactor">
    <cofactor evidence="1">
        <name>NAD(+)</name>
        <dbReference type="ChEBI" id="CHEBI:57540"/>
    </cofactor>
</comment>
<dbReference type="OMA" id="THTSLVW"/>
<dbReference type="AlphaFoldDB" id="A0A5F7ZAE7"/>
<evidence type="ECO:0000256" key="1">
    <source>
        <dbReference type="ARBA" id="ARBA00001911"/>
    </source>
</evidence>
<dbReference type="InterPro" id="IPR052206">
    <property type="entry name" value="Retinol_saturase"/>
</dbReference>
<comment type="catalytic activity">
    <reaction evidence="17">
        <text>all-trans-13,14-dihydroretinol + A = all-trans-retinol + AH2</text>
        <dbReference type="Rhea" id="RHEA:19193"/>
        <dbReference type="ChEBI" id="CHEBI:13193"/>
        <dbReference type="ChEBI" id="CHEBI:17336"/>
        <dbReference type="ChEBI" id="CHEBI:17499"/>
        <dbReference type="ChEBI" id="CHEBI:52075"/>
        <dbReference type="EC" id="1.3.99.23"/>
    </reaction>
</comment>
<evidence type="ECO:0000313" key="24">
    <source>
        <dbReference type="VGNC" id="VGNC:97818"/>
    </source>
</evidence>
<proteinExistence type="inferred from homology"/>
<evidence type="ECO:0000256" key="20">
    <source>
        <dbReference type="ARBA" id="ARBA00080843"/>
    </source>
</evidence>
<keyword evidence="11" id="KW-0560">Oxidoreductase</keyword>
<reference evidence="23" key="1">
    <citation type="journal article" date="2007" name="Science">
        <title>Evolutionary and biomedical insights from the rhesus macaque genome.</title>
        <authorList>
            <person name="Gibbs R.A."/>
            <person name="Rogers J."/>
            <person name="Katze M.G."/>
            <person name="Bumgarner R."/>
            <person name="Weinstock G.M."/>
            <person name="Mardis E.R."/>
            <person name="Remington K.A."/>
            <person name="Strausberg R.L."/>
            <person name="Venter J.C."/>
            <person name="Wilson R.K."/>
            <person name="Batzer M.A."/>
            <person name="Bustamante C.D."/>
            <person name="Eichler E.E."/>
            <person name="Hahn M.W."/>
            <person name="Hardison R.C."/>
            <person name="Makova K.D."/>
            <person name="Miller W."/>
            <person name="Milosavljevic A."/>
            <person name="Palermo R.E."/>
            <person name="Siepel A."/>
            <person name="Sikela J.M."/>
            <person name="Attaway T."/>
            <person name="Bell S."/>
            <person name="Bernard K.E."/>
            <person name="Buhay C.J."/>
            <person name="Chandrabose M.N."/>
            <person name="Dao M."/>
            <person name="Davis C."/>
            <person name="Delehaunty K.D."/>
            <person name="Ding Y."/>
            <person name="Dinh H.H."/>
            <person name="Dugan-Rocha S."/>
            <person name="Fulton L.A."/>
            <person name="Gabisi R.A."/>
            <person name="Garner T.T."/>
            <person name="Godfrey J."/>
            <person name="Hawes A.C."/>
            <person name="Hernandez J."/>
            <person name="Hines S."/>
            <person name="Holder M."/>
            <person name="Hume J."/>
            <person name="Jhangiani S.N."/>
            <person name="Joshi V."/>
            <person name="Khan Z.M."/>
            <person name="Kirkness E.F."/>
            <person name="Cree A."/>
            <person name="Fowler R.G."/>
            <person name="Lee S."/>
            <person name="Lewis L.R."/>
            <person name="Li Z."/>
            <person name="Liu Y.-S."/>
            <person name="Moore S.M."/>
            <person name="Muzny D."/>
            <person name="Nazareth L.V."/>
            <person name="Ngo D.N."/>
            <person name="Okwuonu G.O."/>
            <person name="Pai G."/>
            <person name="Parker D."/>
            <person name="Paul H.A."/>
            <person name="Pfannkoch C."/>
            <person name="Pohl C.S."/>
            <person name="Rogers Y.-H.C."/>
            <person name="Ruiz S.J."/>
            <person name="Sabo A."/>
            <person name="Santibanez J."/>
            <person name="Schneider B.W."/>
            <person name="Smith S.M."/>
            <person name="Sodergren E."/>
            <person name="Svatek A.F."/>
            <person name="Utterback T.R."/>
            <person name="Vattathil S."/>
            <person name="Warren W."/>
            <person name="White C.S."/>
            <person name="Chinwalla A.T."/>
            <person name="Feng Y."/>
            <person name="Halpern A.L."/>
            <person name="Hillier L.W."/>
            <person name="Huang X."/>
            <person name="Minx P."/>
            <person name="Nelson J.O."/>
            <person name="Pepin K.H."/>
            <person name="Qin X."/>
            <person name="Sutton G.G."/>
            <person name="Venter E."/>
            <person name="Walenz B.P."/>
            <person name="Wallis J.W."/>
            <person name="Worley K.C."/>
            <person name="Yang S.-P."/>
            <person name="Jones S.M."/>
            <person name="Marra M.A."/>
            <person name="Rocchi M."/>
            <person name="Schein J.E."/>
            <person name="Baertsch R."/>
            <person name="Clarke L."/>
            <person name="Csuros M."/>
            <person name="Glasscock J."/>
            <person name="Harris R.A."/>
            <person name="Havlak P."/>
            <person name="Jackson A.R."/>
            <person name="Jiang H."/>
            <person name="Liu Y."/>
            <person name="Messina D.N."/>
            <person name="Shen Y."/>
            <person name="Song H.X.-Z."/>
            <person name="Wylie T."/>
            <person name="Zhang L."/>
            <person name="Birney E."/>
            <person name="Han K."/>
            <person name="Konkel M.K."/>
            <person name="Lee J."/>
            <person name="Smit A.F.A."/>
            <person name="Ullmer B."/>
            <person name="Wang H."/>
            <person name="Xing J."/>
            <person name="Burhans R."/>
            <person name="Cheng Z."/>
            <person name="Karro J.E."/>
            <person name="Ma J."/>
            <person name="Raney B."/>
            <person name="She X."/>
            <person name="Cox M.J."/>
            <person name="Demuth J.P."/>
            <person name="Dumas L.J."/>
            <person name="Han S.-G."/>
            <person name="Hopkins J."/>
            <person name="Karimpour-Fard A."/>
            <person name="Kim Y.H."/>
            <person name="Pollack J.R."/>
            <person name="Vinar T."/>
            <person name="Addo-Quaye C."/>
            <person name="Degenhardt J."/>
            <person name="Denby A."/>
            <person name="Hubisz M.J."/>
            <person name="Indap A."/>
            <person name="Kosiol C."/>
            <person name="Lahn B.T."/>
            <person name="Lawson H.A."/>
            <person name="Marklein A."/>
            <person name="Nielsen R."/>
            <person name="Vallender E.J."/>
            <person name="Clark A.G."/>
            <person name="Ferguson B."/>
            <person name="Hernandez R.D."/>
            <person name="Hirani K."/>
            <person name="Kehrer-Sawatzki H."/>
            <person name="Kolb J."/>
            <person name="Patil S."/>
            <person name="Pu L.-L."/>
            <person name="Ren Y."/>
            <person name="Smith D.G."/>
            <person name="Wheeler D.A."/>
            <person name="Schenck I."/>
            <person name="Ball E.V."/>
            <person name="Chen R."/>
            <person name="Cooper D.N."/>
            <person name="Giardine B."/>
            <person name="Hsu F."/>
            <person name="Kent W.J."/>
            <person name="Lesk A."/>
            <person name="Nelson D.L."/>
            <person name="O'brien W.E."/>
            <person name="Pruefer K."/>
            <person name="Stenson P.D."/>
            <person name="Wallace J.C."/>
            <person name="Ke H."/>
            <person name="Liu X.-M."/>
            <person name="Wang P."/>
            <person name="Xiang A.P."/>
            <person name="Yang F."/>
            <person name="Barber G.P."/>
            <person name="Haussler D."/>
            <person name="Karolchik D."/>
            <person name="Kern A.D."/>
            <person name="Kuhn R.M."/>
            <person name="Smith K.E."/>
            <person name="Zwieg A.S."/>
        </authorList>
    </citation>
    <scope>NUCLEOTIDE SEQUENCE [LARGE SCALE GENOMIC DNA]</scope>
    <source>
        <strain evidence="23">17573</strain>
    </source>
</reference>
<dbReference type="Gene3D" id="3.50.50.60">
    <property type="entry name" value="FAD/NAD(P)-binding domain"/>
    <property type="match status" value="2"/>
</dbReference>
<evidence type="ECO:0000256" key="5">
    <source>
        <dbReference type="ARBA" id="ARBA00005855"/>
    </source>
</evidence>
<reference evidence="22" key="2">
    <citation type="submission" date="2019-01" db="EMBL/GenBank/DDBJ databases">
        <authorList>
            <person name="Graves T."/>
            <person name="Eichler E.E."/>
            <person name="Wilson R.K."/>
        </authorList>
    </citation>
    <scope>NUCLEOTIDE SEQUENCE [LARGE SCALE GENOMIC DNA]</scope>
    <source>
        <strain evidence="22">17573</strain>
    </source>
</reference>
<reference evidence="22" key="4">
    <citation type="submission" date="2025-09" db="UniProtKB">
        <authorList>
            <consortium name="Ensembl"/>
        </authorList>
    </citation>
    <scope>IDENTIFICATION</scope>
    <source>
        <strain evidence="22">17573</strain>
    </source>
</reference>
<dbReference type="Proteomes" id="UP000006718">
    <property type="component" value="Chromosome 13"/>
</dbReference>
<keyword evidence="7 21" id="KW-0732">Signal</keyword>
<evidence type="ECO:0000256" key="2">
    <source>
        <dbReference type="ARBA" id="ARBA00001937"/>
    </source>
</evidence>
<keyword evidence="14" id="KW-0472">Membrane</keyword>
<dbReference type="STRING" id="9544.ENSMMUP00000062568"/>
<evidence type="ECO:0000256" key="12">
    <source>
        <dbReference type="ARBA" id="ARBA00023027"/>
    </source>
</evidence>
<comment type="function">
    <text evidence="18">Catalyzes the saturation of all-trans-retinol to all-trans-13,14-dihydroretinol. Does not exhibit any activity toward all-trans-retinoic acid, nor 9-cis, 11-cis or 13-cis-retinol isomers. May play a role in the metabolism of vitamin A. Independently of retinol conversion, may regulate liver metabolism upstream of MLXIPL/ChREBP. May play a role in adipocyte differentiation.</text>
</comment>
<evidence type="ECO:0000313" key="22">
    <source>
        <dbReference type="Ensembl" id="ENSMMUP00000062568.1"/>
    </source>
</evidence>
<dbReference type="Bgee" id="ENSMMUG00000019416">
    <property type="expression patterns" value="Expressed in adipose tissue and 21 other cell types or tissues"/>
</dbReference>
<evidence type="ECO:0000313" key="23">
    <source>
        <dbReference type="Proteomes" id="UP000006718"/>
    </source>
</evidence>
<dbReference type="VEuPathDB" id="HostDB:ENSMMUG00000019416"/>
<gene>
    <name evidence="22 24" type="primary">RETSAT</name>
</gene>
<evidence type="ECO:0000256" key="13">
    <source>
        <dbReference type="ARBA" id="ARBA00023098"/>
    </source>
</evidence>
<dbReference type="SUPFAM" id="SSF51905">
    <property type="entry name" value="FAD/NAD(P)-binding domain"/>
    <property type="match status" value="1"/>
</dbReference>
<evidence type="ECO:0000256" key="19">
    <source>
        <dbReference type="ARBA" id="ARBA00077112"/>
    </source>
</evidence>
<dbReference type="FunFam" id="3.50.50.60:FF:000139">
    <property type="entry name" value="All-trans-retinol 13,14-reductase"/>
    <property type="match status" value="1"/>
</dbReference>
<dbReference type="EC" id="1.3.99.23" evidence="15"/>
<dbReference type="GO" id="GO:0005789">
    <property type="term" value="C:endoplasmic reticulum membrane"/>
    <property type="evidence" value="ECO:0007669"/>
    <property type="project" value="UniProtKB-SubCell"/>
</dbReference>
<dbReference type="FunCoup" id="A0A5F7ZAE7">
    <property type="interactions" value="530"/>
</dbReference>
<evidence type="ECO:0000256" key="8">
    <source>
        <dbReference type="ARBA" id="ARBA00022824"/>
    </source>
</evidence>
<keyword evidence="9" id="KW-0274">FAD</keyword>
<feature type="signal peptide" evidence="21">
    <location>
        <begin position="1"/>
        <end position="18"/>
    </location>
</feature>
<evidence type="ECO:0000256" key="6">
    <source>
        <dbReference type="ARBA" id="ARBA00022630"/>
    </source>
</evidence>
<evidence type="ECO:0000256" key="3">
    <source>
        <dbReference type="ARBA" id="ARBA00001974"/>
    </source>
</evidence>
<keyword evidence="10" id="KW-0521">NADP</keyword>
<keyword evidence="23" id="KW-1185">Reference proteome</keyword>
<evidence type="ECO:0000256" key="4">
    <source>
        <dbReference type="ARBA" id="ARBA00004406"/>
    </source>
</evidence>
<organism evidence="22 23">
    <name type="scientific">Macaca mulatta</name>
    <name type="common">Rhesus macaque</name>
    <dbReference type="NCBI Taxonomy" id="9544"/>
    <lineage>
        <taxon>Eukaryota</taxon>
        <taxon>Metazoa</taxon>
        <taxon>Chordata</taxon>
        <taxon>Craniata</taxon>
        <taxon>Vertebrata</taxon>
        <taxon>Euteleostomi</taxon>
        <taxon>Mammalia</taxon>
        <taxon>Eutheria</taxon>
        <taxon>Euarchontoglires</taxon>
        <taxon>Primates</taxon>
        <taxon>Haplorrhini</taxon>
        <taxon>Catarrhini</taxon>
        <taxon>Cercopithecidae</taxon>
        <taxon>Cercopithecinae</taxon>
        <taxon>Macaca</taxon>
    </lineage>
</organism>
<evidence type="ECO:0000256" key="15">
    <source>
        <dbReference type="ARBA" id="ARBA00038979"/>
    </source>
</evidence>
<dbReference type="Ensembl" id="ENSMMUT00000099361.1">
    <property type="protein sequence ID" value="ENSMMUP00000062568.1"/>
    <property type="gene ID" value="ENSMMUG00000019416.4"/>
</dbReference>